<dbReference type="EMBL" id="RQXT01000001">
    <property type="protein sequence ID" value="RRI07709.1"/>
    <property type="molecule type" value="Genomic_DNA"/>
</dbReference>
<keyword evidence="1" id="KW-0812">Transmembrane</keyword>
<protein>
    <submittedName>
        <fullName evidence="2">Uncharacterized protein</fullName>
    </submittedName>
</protein>
<proteinExistence type="predicted"/>
<dbReference type="OrthoDB" id="8080397at2"/>
<dbReference type="Proteomes" id="UP000273786">
    <property type="component" value="Unassembled WGS sequence"/>
</dbReference>
<feature type="transmembrane region" description="Helical" evidence="1">
    <location>
        <begin position="12"/>
        <end position="30"/>
    </location>
</feature>
<comment type="caution">
    <text evidence="2">The sequence shown here is derived from an EMBL/GenBank/DDBJ whole genome shotgun (WGS) entry which is preliminary data.</text>
</comment>
<sequence length="105" mass="11665">MPKRYTELRRNALAILLVGVLFAFGAFVFIRQVTNDASPVRSVDALGATIRSVQWGKGSPTIYVLFLDSGATVLANDNRPHPIGSHANIERVTRDNGFVFYRFPE</sequence>
<name>A0A3P3GCE8_9HYPH</name>
<gene>
    <name evidence="2" type="ORF">EH240_00230</name>
</gene>
<keyword evidence="1" id="KW-0472">Membrane</keyword>
<reference evidence="2 3" key="1">
    <citation type="submission" date="2018-11" db="EMBL/GenBank/DDBJ databases">
        <title>the genome of Mesorhizobium tamadayense DSM 28320.</title>
        <authorList>
            <person name="Gao J."/>
        </authorList>
    </citation>
    <scope>NUCLEOTIDE SEQUENCE [LARGE SCALE GENOMIC DNA]</scope>
    <source>
        <strain evidence="2 3">DSM 28320</strain>
    </source>
</reference>
<evidence type="ECO:0000256" key="1">
    <source>
        <dbReference type="SAM" id="Phobius"/>
    </source>
</evidence>
<accession>A0A3P3GCE8</accession>
<evidence type="ECO:0000313" key="2">
    <source>
        <dbReference type="EMBL" id="RRI07709.1"/>
    </source>
</evidence>
<dbReference type="AlphaFoldDB" id="A0A3P3GCE8"/>
<keyword evidence="3" id="KW-1185">Reference proteome</keyword>
<dbReference type="RefSeq" id="WP_124995412.1">
    <property type="nucleotide sequence ID" value="NZ_RQXT01000001.1"/>
</dbReference>
<organism evidence="2 3">
    <name type="scientific">Mesorhizobium tamadayense</name>
    <dbReference type="NCBI Taxonomy" id="425306"/>
    <lineage>
        <taxon>Bacteria</taxon>
        <taxon>Pseudomonadati</taxon>
        <taxon>Pseudomonadota</taxon>
        <taxon>Alphaproteobacteria</taxon>
        <taxon>Hyphomicrobiales</taxon>
        <taxon>Phyllobacteriaceae</taxon>
        <taxon>Mesorhizobium</taxon>
    </lineage>
</organism>
<keyword evidence="1" id="KW-1133">Transmembrane helix</keyword>
<evidence type="ECO:0000313" key="3">
    <source>
        <dbReference type="Proteomes" id="UP000273786"/>
    </source>
</evidence>